<name>A0ABT0CAQ0_THEVL</name>
<accession>A0ABT0CAQ0</accession>
<dbReference type="EC" id="6.3.4.15" evidence="3"/>
<feature type="domain" description="BPL/LPL catalytic" evidence="2">
    <location>
        <begin position="5"/>
        <end position="203"/>
    </location>
</feature>
<proteinExistence type="predicted"/>
<gene>
    <name evidence="3" type="ORF">JX360_08050</name>
</gene>
<keyword evidence="1 3" id="KW-0436">Ligase</keyword>
<dbReference type="Gene3D" id="3.30.930.10">
    <property type="entry name" value="Bira Bifunctional Protein, Domain 2"/>
    <property type="match status" value="1"/>
</dbReference>
<dbReference type="InterPro" id="IPR004408">
    <property type="entry name" value="Biotin_CoA_COase_ligase"/>
</dbReference>
<dbReference type="InterPro" id="IPR004143">
    <property type="entry name" value="BPL_LPL_catalytic"/>
</dbReference>
<protein>
    <submittedName>
        <fullName evidence="3">Biotin--[acetyl-CoA-carboxylase] ligase</fullName>
        <ecNumber evidence="3">6.3.4.15</ecNumber>
    </submittedName>
</protein>
<dbReference type="RefSeq" id="WP_244350134.1">
    <property type="nucleotide sequence ID" value="NZ_JAFIRA010000016.1"/>
</dbReference>
<comment type="caution">
    <text evidence="3">The sequence shown here is derived from an EMBL/GenBank/DDBJ whole genome shotgun (WGS) entry which is preliminary data.</text>
</comment>
<dbReference type="Proteomes" id="UP000830835">
    <property type="component" value="Unassembled WGS sequence"/>
</dbReference>
<dbReference type="EMBL" id="JAFIRA010000016">
    <property type="protein sequence ID" value="MCJ2542855.1"/>
    <property type="molecule type" value="Genomic_DNA"/>
</dbReference>
<dbReference type="PANTHER" id="PTHR12835:SF5">
    <property type="entry name" value="BIOTIN--PROTEIN LIGASE"/>
    <property type="match status" value="1"/>
</dbReference>
<reference evidence="3" key="1">
    <citation type="submission" date="2021-02" db="EMBL/GenBank/DDBJ databases">
        <title>The CRISPR/cas machinery reduction and long-range gene transfer in the hot spring cyanobacterium Synechococcus.</title>
        <authorList>
            <person name="Dvorak P."/>
            <person name="Jahodarova E."/>
            <person name="Hasler P."/>
            <person name="Poulickova A."/>
        </authorList>
    </citation>
    <scope>NUCLEOTIDE SEQUENCE</scope>
    <source>
        <strain evidence="3">Rupite</strain>
    </source>
</reference>
<dbReference type="NCBIfam" id="TIGR00121">
    <property type="entry name" value="birA_ligase"/>
    <property type="match status" value="1"/>
</dbReference>
<dbReference type="Pfam" id="PF03099">
    <property type="entry name" value="BPL_LplA_LipB"/>
    <property type="match status" value="1"/>
</dbReference>
<keyword evidence="4" id="KW-1185">Reference proteome</keyword>
<evidence type="ECO:0000313" key="4">
    <source>
        <dbReference type="Proteomes" id="UP000830835"/>
    </source>
</evidence>
<dbReference type="CDD" id="cd16442">
    <property type="entry name" value="BPL"/>
    <property type="match status" value="1"/>
</dbReference>
<dbReference type="InterPro" id="IPR045864">
    <property type="entry name" value="aa-tRNA-synth_II/BPL/LPL"/>
</dbReference>
<dbReference type="SUPFAM" id="SSF55681">
    <property type="entry name" value="Class II aaRS and biotin synthetases"/>
    <property type="match status" value="1"/>
</dbReference>
<organism evidence="3 4">
    <name type="scientific">Thermostichus vulcanus str. 'Rupite'</name>
    <dbReference type="NCBI Taxonomy" id="2813851"/>
    <lineage>
        <taxon>Bacteria</taxon>
        <taxon>Bacillati</taxon>
        <taxon>Cyanobacteriota</taxon>
        <taxon>Cyanophyceae</taxon>
        <taxon>Thermostichales</taxon>
        <taxon>Thermostichaceae</taxon>
        <taxon>Thermostichus</taxon>
    </lineage>
</organism>
<evidence type="ECO:0000256" key="1">
    <source>
        <dbReference type="ARBA" id="ARBA00022598"/>
    </source>
</evidence>
<evidence type="ECO:0000313" key="3">
    <source>
        <dbReference type="EMBL" id="MCJ2542855.1"/>
    </source>
</evidence>
<dbReference type="GO" id="GO:0004077">
    <property type="term" value="F:biotin--[biotin carboxyl-carrier protein] ligase activity"/>
    <property type="evidence" value="ECO:0007669"/>
    <property type="project" value="UniProtKB-EC"/>
</dbReference>
<dbReference type="PANTHER" id="PTHR12835">
    <property type="entry name" value="BIOTIN PROTEIN LIGASE"/>
    <property type="match status" value="1"/>
</dbReference>
<sequence>MLSPSRLASLVGSKAWGQHLLQVAVTDSTNRLLLDWGRHFPQPLPLGTVLVSTRQRAGQGQHGRVWQSPPGGLYLSVWLGSPPLDHSLLELTLTLGWGIVGALRQTLGIPLGLKWPNDLVVEDEKRPGCLLKLGGILLQSRFGGAGQLLGLVAGCGLNLNNGVPQGAIALSQLLGSRQDRTRIGALVLQGMERGFCIWRQSGFQPVRREYESWMIPAQVDWPEVEAVATVLGLAEDGRIRVQTQGERHSQQRQSILTLTPDQVRLSYRLAVRGSL</sequence>
<evidence type="ECO:0000259" key="2">
    <source>
        <dbReference type="PROSITE" id="PS51733"/>
    </source>
</evidence>
<dbReference type="PROSITE" id="PS51733">
    <property type="entry name" value="BPL_LPL_CATALYTIC"/>
    <property type="match status" value="1"/>
</dbReference>